<dbReference type="PANTHER" id="PTHR42852">
    <property type="entry name" value="THIOL:DISULFIDE INTERCHANGE PROTEIN DSBE"/>
    <property type="match status" value="1"/>
</dbReference>
<dbReference type="InterPro" id="IPR050553">
    <property type="entry name" value="Thioredoxin_ResA/DsbE_sf"/>
</dbReference>
<dbReference type="Pfam" id="PF08534">
    <property type="entry name" value="Redoxin"/>
    <property type="match status" value="1"/>
</dbReference>
<evidence type="ECO:0000313" key="6">
    <source>
        <dbReference type="EMBL" id="MDN4163930.1"/>
    </source>
</evidence>
<sequence length="459" mass="51659">MKLQTYFIVIIFIVLGCSSPEKSSITRLTGNITNPKDSLAKLSLKDTAYVVSLDSAGKFSINLPLEKATYATFHHGQELSTLYLQPNDDLSLSLDTEQFDETLRYEGKGAENNNFMADLVLFNEKMANPYQRMLLSPKEFTAFADSSATATQQFIDGYKGKIDPMLYGIESAKIKYSTISLKINYPSTHKYYAKTDSLTLPEGYYNFLSEFAFDQSQLLDHYQYTNAILDYAHYLWGKKEDNRETVFARLLNGTDSLISTKEVKGSSLATLFEMYVPYVDIAKADSLFAQYKAALPITKTEKISKTLAKLRKLAPGNEVPDFQFYTSTGDSLKLSDFAGKLVYIDLWATWCGPCIAEQPHWEKLFEEMKGSPVVFLGVSIDDSRTPWEKMLENRKIGGTQVWMPGGWNAEIMNFFVVEGIPRYILLDEEGKIIKNNAPRPSGNIGELLNSSLAKKGTII</sequence>
<evidence type="ECO:0000256" key="3">
    <source>
        <dbReference type="ARBA" id="ARBA00023157"/>
    </source>
</evidence>
<dbReference type="Proteomes" id="UP001168552">
    <property type="component" value="Unassembled WGS sequence"/>
</dbReference>
<accession>A0ABT8F0H0</accession>
<dbReference type="PROSITE" id="PS51257">
    <property type="entry name" value="PROKAR_LIPOPROTEIN"/>
    <property type="match status" value="1"/>
</dbReference>
<evidence type="ECO:0000256" key="4">
    <source>
        <dbReference type="ARBA" id="ARBA00023284"/>
    </source>
</evidence>
<gene>
    <name evidence="6" type="ORF">QWY31_00375</name>
</gene>
<organism evidence="6 7">
    <name type="scientific">Shiella aurantiaca</name>
    <dbReference type="NCBI Taxonomy" id="3058365"/>
    <lineage>
        <taxon>Bacteria</taxon>
        <taxon>Pseudomonadati</taxon>
        <taxon>Bacteroidota</taxon>
        <taxon>Cytophagia</taxon>
        <taxon>Cytophagales</taxon>
        <taxon>Shiellaceae</taxon>
        <taxon>Shiella</taxon>
    </lineage>
</organism>
<feature type="domain" description="Thioredoxin" evidence="5">
    <location>
        <begin position="313"/>
        <end position="453"/>
    </location>
</feature>
<proteinExistence type="predicted"/>
<protein>
    <submittedName>
        <fullName evidence="6">TlpA disulfide reductase family protein</fullName>
    </submittedName>
</protein>
<evidence type="ECO:0000256" key="2">
    <source>
        <dbReference type="ARBA" id="ARBA00022748"/>
    </source>
</evidence>
<dbReference type="InterPro" id="IPR013766">
    <property type="entry name" value="Thioredoxin_domain"/>
</dbReference>
<dbReference type="PROSITE" id="PS51352">
    <property type="entry name" value="THIOREDOXIN_2"/>
    <property type="match status" value="1"/>
</dbReference>
<evidence type="ECO:0000256" key="1">
    <source>
        <dbReference type="ARBA" id="ARBA00004196"/>
    </source>
</evidence>
<comment type="subcellular location">
    <subcellularLocation>
        <location evidence="1">Cell envelope</location>
    </subcellularLocation>
</comment>
<evidence type="ECO:0000313" key="7">
    <source>
        <dbReference type="Proteomes" id="UP001168552"/>
    </source>
</evidence>
<dbReference type="InterPro" id="IPR036249">
    <property type="entry name" value="Thioredoxin-like_sf"/>
</dbReference>
<dbReference type="PANTHER" id="PTHR42852:SF6">
    <property type="entry name" value="THIOL:DISULFIDE INTERCHANGE PROTEIN DSBE"/>
    <property type="match status" value="1"/>
</dbReference>
<keyword evidence="2" id="KW-0201">Cytochrome c-type biogenesis</keyword>
<reference evidence="6" key="1">
    <citation type="submission" date="2023-06" db="EMBL/GenBank/DDBJ databases">
        <title>Cytophagales bacterium Strain LB-30, isolated from soil.</title>
        <authorList>
            <person name="Liu B."/>
        </authorList>
    </citation>
    <scope>NUCLEOTIDE SEQUENCE</scope>
    <source>
        <strain evidence="6">LB-30</strain>
    </source>
</reference>
<evidence type="ECO:0000259" key="5">
    <source>
        <dbReference type="PROSITE" id="PS51352"/>
    </source>
</evidence>
<dbReference type="RefSeq" id="WP_320002459.1">
    <property type="nucleotide sequence ID" value="NZ_JAUHJS010000001.1"/>
</dbReference>
<dbReference type="SUPFAM" id="SSF52833">
    <property type="entry name" value="Thioredoxin-like"/>
    <property type="match status" value="1"/>
</dbReference>
<keyword evidence="7" id="KW-1185">Reference proteome</keyword>
<dbReference type="InterPro" id="IPR013740">
    <property type="entry name" value="Redoxin"/>
</dbReference>
<keyword evidence="3" id="KW-1015">Disulfide bond</keyword>
<dbReference type="CDD" id="cd02966">
    <property type="entry name" value="TlpA_like_family"/>
    <property type="match status" value="1"/>
</dbReference>
<name>A0ABT8F0H0_9BACT</name>
<keyword evidence="4" id="KW-0676">Redox-active center</keyword>
<comment type="caution">
    <text evidence="6">The sequence shown here is derived from an EMBL/GenBank/DDBJ whole genome shotgun (WGS) entry which is preliminary data.</text>
</comment>
<dbReference type="EMBL" id="JAUHJS010000001">
    <property type="protein sequence ID" value="MDN4163930.1"/>
    <property type="molecule type" value="Genomic_DNA"/>
</dbReference>
<dbReference type="Gene3D" id="3.40.30.10">
    <property type="entry name" value="Glutaredoxin"/>
    <property type="match status" value="1"/>
</dbReference>